<evidence type="ECO:0000256" key="3">
    <source>
        <dbReference type="ARBA" id="ARBA00023236"/>
    </source>
</evidence>
<keyword evidence="6" id="KW-0547">Nucleotide-binding</keyword>
<dbReference type="PANTHER" id="PTHR32182:SF0">
    <property type="entry name" value="DNA REPLICATION AND REPAIR PROTEIN RECF"/>
    <property type="match status" value="1"/>
</dbReference>
<evidence type="ECO:0000256" key="5">
    <source>
        <dbReference type="SAM" id="MobiDB-lite"/>
    </source>
</evidence>
<evidence type="ECO:0000313" key="7">
    <source>
        <dbReference type="Proteomes" id="UP001500642"/>
    </source>
</evidence>
<evidence type="ECO:0000256" key="2">
    <source>
        <dbReference type="ARBA" id="ARBA00023204"/>
    </source>
</evidence>
<feature type="region of interest" description="Disordered" evidence="5">
    <location>
        <begin position="360"/>
        <end position="388"/>
    </location>
</feature>
<keyword evidence="3" id="KW-0742">SOS response</keyword>
<gene>
    <name evidence="6" type="ORF">GCM10023167_00850</name>
</gene>
<dbReference type="GO" id="GO:0005524">
    <property type="term" value="F:ATP binding"/>
    <property type="evidence" value="ECO:0007669"/>
    <property type="project" value="UniProtKB-KW"/>
</dbReference>
<keyword evidence="7" id="KW-1185">Reference proteome</keyword>
<protein>
    <submittedName>
        <fullName evidence="6">ATP-binding protein</fullName>
    </submittedName>
</protein>
<dbReference type="Pfam" id="PF13555">
    <property type="entry name" value="AAA_29"/>
    <property type="match status" value="1"/>
</dbReference>
<dbReference type="Proteomes" id="UP001500642">
    <property type="component" value="Unassembled WGS sequence"/>
</dbReference>
<proteinExistence type="predicted"/>
<name>A0ABP8IZV3_9MICO</name>
<comment type="caution">
    <text evidence="6">The sequence shown here is derived from an EMBL/GenBank/DDBJ whole genome shotgun (WGS) entry which is preliminary data.</text>
</comment>
<feature type="coiled-coil region" evidence="4">
    <location>
        <begin position="748"/>
        <end position="775"/>
    </location>
</feature>
<evidence type="ECO:0000256" key="1">
    <source>
        <dbReference type="ARBA" id="ARBA00022763"/>
    </source>
</evidence>
<keyword evidence="4" id="KW-0175">Coiled coil</keyword>
<dbReference type="Gene3D" id="3.40.50.300">
    <property type="entry name" value="P-loop containing nucleotide triphosphate hydrolases"/>
    <property type="match status" value="1"/>
</dbReference>
<dbReference type="InterPro" id="IPR027417">
    <property type="entry name" value="P-loop_NTPase"/>
</dbReference>
<dbReference type="SUPFAM" id="SSF52540">
    <property type="entry name" value="P-loop containing nucleoside triphosphate hydrolases"/>
    <property type="match status" value="1"/>
</dbReference>
<organism evidence="6 7">
    <name type="scientific">Brevibacterium pityocampae</name>
    <dbReference type="NCBI Taxonomy" id="506594"/>
    <lineage>
        <taxon>Bacteria</taxon>
        <taxon>Bacillati</taxon>
        <taxon>Actinomycetota</taxon>
        <taxon>Actinomycetes</taxon>
        <taxon>Micrococcales</taxon>
        <taxon>Brevibacteriaceae</taxon>
        <taxon>Brevibacterium</taxon>
    </lineage>
</organism>
<feature type="coiled-coil region" evidence="4">
    <location>
        <begin position="673"/>
        <end position="707"/>
    </location>
</feature>
<dbReference type="PROSITE" id="PS00675">
    <property type="entry name" value="SIGMA54_INTERACT_1"/>
    <property type="match status" value="1"/>
</dbReference>
<dbReference type="CDD" id="cd00267">
    <property type="entry name" value="ABC_ATPase"/>
    <property type="match status" value="1"/>
</dbReference>
<keyword evidence="2" id="KW-0234">DNA repair</keyword>
<dbReference type="EMBL" id="BAABGL010000002">
    <property type="protein sequence ID" value="GAA4382413.1"/>
    <property type="molecule type" value="Genomic_DNA"/>
</dbReference>
<dbReference type="PANTHER" id="PTHR32182">
    <property type="entry name" value="DNA REPLICATION AND REPAIR PROTEIN RECF"/>
    <property type="match status" value="1"/>
</dbReference>
<dbReference type="RefSeq" id="WP_345029000.1">
    <property type="nucleotide sequence ID" value="NZ_BAABGL010000002.1"/>
</dbReference>
<accession>A0ABP8IZV3</accession>
<evidence type="ECO:0000313" key="6">
    <source>
        <dbReference type="EMBL" id="GAA4382413.1"/>
    </source>
</evidence>
<dbReference type="InterPro" id="IPR025662">
    <property type="entry name" value="Sigma_54_int_dom_ATP-bd_1"/>
</dbReference>
<feature type="compositionally biased region" description="Basic and acidic residues" evidence="5">
    <location>
        <begin position="379"/>
        <end position="388"/>
    </location>
</feature>
<dbReference type="Pfam" id="PF13558">
    <property type="entry name" value="SbcC_Walker_B"/>
    <property type="match status" value="1"/>
</dbReference>
<sequence>MNRPAESPATLFDVETSAGEDLVSTEQTAASGTVDAPFLRSGTLPAAAASPDVSGQWRLSRIDVVNWGTFNGHHVIDVPRTGLVITGDSGTGKSSLLDAVTTVLTPRSKVRYNAAAQDQSVRASDRSLVSYVRGAWRSTDAEDADEVRSDFLRAGACWSGVRLRFDTADGQDPVVLVKLFKLNRGQMSSGDVKEICVLAREDLDLANLGAFVSEAVDLRGLKKEYPQATITEKHSVFQQRFQRFLGIVSDSAILLLHRTMAAKNLGSLDALFREYMLDEPKTFATADMAVEQFSELSLAQRSVVEARRQLDVLDTIAELLDRWETASGDSARARALVEALDPVTNEWIIELAEKELDRAQASNARAEGEQRQASTALAEAERDRDAARSRLLESGGAELESQQTLLTHARREHERITRTRERLAARIRTVGIESLPDSWEEFAELQRTGQKETVDTDLLDRLDNAKLVAHDRLRDLRQTRSGLEADRDAARRQQSNLDRRLLAARTLIARSTGLNESALPFAGELMEVRPEHTEWTGAIERVLRPLSRTILVEDRHLSEVTRALDEHHFGTRVVVESVPAEVPAPRSLADDRSLVYRVDLKDWSPKAAWLRTELARRYDYSCVGSTAELTGVDRGLTRAGQVKRGPGRFEKDDRWRVDDPSTWVMGFSAEDKIVRLLEQLEHIDRQIANADKELEQAMRRHSQAQERRRLIVDLADTDWVDLDITAAAAAISAAEHRIETLTAASAGLAAARRDLDAAEKSLTAARVRCRDADREHARIGQELKAVTRALDDARADLRRTVEGQVVAEDTSTGEVPAPVVASGQRDVIRRRIRAAKRHVEYFDLVRLSKNLSIELQREEKTADRARTEAEAGFTAAAGEFRRTWPGVSADLTGSVDDRGGYRELRSRLKSDGLPEFEDRFAQMLRKQSTQNMGKLNTMLRNAAQEIRARVDPVNTSLLRSQFDVGRYLQIRVKTRFNADVRELMQKLQTVTSGGLSDIEPAEAERKFAVMEEIITRLQSSEPADLRWRRACLDTRRHVSFVGVDQDAEGEVVSVYESAAGLSGGQRQKLVVFCLAAALRYQLTDGAEDVPRFGTVFLDEAFDRADQDFARMAMDIFVAFGFHMILVTPKKLLQTLEDYVGGITLVRNSDRRDSQLSRTTWDDA</sequence>
<evidence type="ECO:0000256" key="4">
    <source>
        <dbReference type="SAM" id="Coils"/>
    </source>
</evidence>
<keyword evidence="6" id="KW-0067">ATP-binding</keyword>
<keyword evidence="1" id="KW-0227">DNA damage</keyword>
<reference evidence="7" key="1">
    <citation type="journal article" date="2019" name="Int. J. Syst. Evol. Microbiol.">
        <title>The Global Catalogue of Microorganisms (GCM) 10K type strain sequencing project: providing services to taxonomists for standard genome sequencing and annotation.</title>
        <authorList>
            <consortium name="The Broad Institute Genomics Platform"/>
            <consortium name="The Broad Institute Genome Sequencing Center for Infectious Disease"/>
            <person name="Wu L."/>
            <person name="Ma J."/>
        </authorList>
    </citation>
    <scope>NUCLEOTIDE SEQUENCE [LARGE SCALE GENOMIC DNA]</scope>
    <source>
        <strain evidence="7">JCM 17808</strain>
    </source>
</reference>